<keyword evidence="2" id="KW-0812">Transmembrane</keyword>
<dbReference type="EMBL" id="CAIIXF020000002">
    <property type="protein sequence ID" value="CAH1776400.1"/>
    <property type="molecule type" value="Genomic_DNA"/>
</dbReference>
<proteinExistence type="predicted"/>
<evidence type="ECO:0000313" key="5">
    <source>
        <dbReference type="EMBL" id="CAH1776400.1"/>
    </source>
</evidence>
<dbReference type="OrthoDB" id="6276488at2759"/>
<dbReference type="PROSITE" id="PS50262">
    <property type="entry name" value="G_PROTEIN_RECEP_F1_2"/>
    <property type="match status" value="1"/>
</dbReference>
<comment type="subcellular location">
    <subcellularLocation>
        <location evidence="1">Membrane</location>
    </subcellularLocation>
</comment>
<dbReference type="Proteomes" id="UP000749559">
    <property type="component" value="Unassembled WGS sequence"/>
</dbReference>
<evidence type="ECO:0000256" key="3">
    <source>
        <dbReference type="ARBA" id="ARBA00022989"/>
    </source>
</evidence>
<dbReference type="GO" id="GO:0016020">
    <property type="term" value="C:membrane"/>
    <property type="evidence" value="ECO:0007669"/>
    <property type="project" value="UniProtKB-SubCell"/>
</dbReference>
<keyword evidence="3" id="KW-1133">Transmembrane helix</keyword>
<dbReference type="PRINTS" id="PR00237">
    <property type="entry name" value="GPCRRHODOPSN"/>
</dbReference>
<dbReference type="InterPro" id="IPR000276">
    <property type="entry name" value="GPCR_Rhodpsn"/>
</dbReference>
<sequence>MQLEKCVAVTLAVLLLGWNSVLGNFTDPTTTPVEDDSPTTGVDPRTMVLTNKEETGVPTPSATPLPNVTHGSLHTSSFTNVTTRKQEEDVELDDMTLYVNFNFYFNFLVQTLVRIFGIIGNIFNMLILSKPAFQTSSSHNILLLSLAVADIGNLIIGLPFNIWNIENSMFFNKPISFEWQVYIYYVLFTISYMFISAGNWTTTAISIHRYIAVCMPLKCNELCSNKRTRIITAVIWLISIVVFTENYLNYSVDYILDGNSTRAVFVKGILRWPLYDIITNNVQIAFCSYIPWFISFCVIIRIGVELKCKRKDDVMRTNQERGSQETRITAMLTSIVFVYLLCSIPTSVRYIVRTIMTIPVYYSKGIDYQVFDGFANFCIAFNSAINIVLYSATNPRYRNAFVEIICPCSGNTNADNKNSGPNRKGNAAMCINQDLSASSKSVASYVGTSSTVLSSDALSTNGHI</sequence>
<dbReference type="CDD" id="cd14978">
    <property type="entry name" value="7tmA_FMRFamide_R-like"/>
    <property type="match status" value="1"/>
</dbReference>
<evidence type="ECO:0000256" key="2">
    <source>
        <dbReference type="ARBA" id="ARBA00022692"/>
    </source>
</evidence>
<name>A0A8J1TF38_OWEFU</name>
<dbReference type="AlphaFoldDB" id="A0A8J1TF38"/>
<keyword evidence="6" id="KW-1185">Reference proteome</keyword>
<evidence type="ECO:0000313" key="6">
    <source>
        <dbReference type="Proteomes" id="UP000749559"/>
    </source>
</evidence>
<protein>
    <submittedName>
        <fullName evidence="5">Uncharacterized protein</fullName>
    </submittedName>
</protein>
<dbReference type="Pfam" id="PF00001">
    <property type="entry name" value="7tm_1"/>
    <property type="match status" value="1"/>
</dbReference>
<dbReference type="InterPro" id="IPR052954">
    <property type="entry name" value="GPCR-Ligand_Int"/>
</dbReference>
<dbReference type="InterPro" id="IPR017452">
    <property type="entry name" value="GPCR_Rhodpsn_7TM"/>
</dbReference>
<dbReference type="PANTHER" id="PTHR46641:SF2">
    <property type="entry name" value="FMRFAMIDE RECEPTOR"/>
    <property type="match status" value="1"/>
</dbReference>
<reference evidence="5" key="1">
    <citation type="submission" date="2022-03" db="EMBL/GenBank/DDBJ databases">
        <authorList>
            <person name="Martin C."/>
        </authorList>
    </citation>
    <scope>NUCLEOTIDE SEQUENCE</scope>
</reference>
<keyword evidence="4" id="KW-0472">Membrane</keyword>
<dbReference type="Gene3D" id="1.20.1070.10">
    <property type="entry name" value="Rhodopsin 7-helix transmembrane proteins"/>
    <property type="match status" value="1"/>
</dbReference>
<comment type="caution">
    <text evidence="5">The sequence shown here is derived from an EMBL/GenBank/DDBJ whole genome shotgun (WGS) entry which is preliminary data.</text>
</comment>
<dbReference type="PANTHER" id="PTHR46641">
    <property type="entry name" value="FMRFAMIDE RECEPTOR-RELATED"/>
    <property type="match status" value="1"/>
</dbReference>
<gene>
    <name evidence="5" type="ORF">OFUS_LOCUS3579</name>
</gene>
<evidence type="ECO:0000256" key="1">
    <source>
        <dbReference type="ARBA" id="ARBA00004370"/>
    </source>
</evidence>
<dbReference type="GO" id="GO:0004930">
    <property type="term" value="F:G protein-coupled receptor activity"/>
    <property type="evidence" value="ECO:0007669"/>
    <property type="project" value="InterPro"/>
</dbReference>
<dbReference type="SUPFAM" id="SSF81321">
    <property type="entry name" value="Family A G protein-coupled receptor-like"/>
    <property type="match status" value="1"/>
</dbReference>
<organism evidence="5 6">
    <name type="scientific">Owenia fusiformis</name>
    <name type="common">Polychaete worm</name>
    <dbReference type="NCBI Taxonomy" id="6347"/>
    <lineage>
        <taxon>Eukaryota</taxon>
        <taxon>Metazoa</taxon>
        <taxon>Spiralia</taxon>
        <taxon>Lophotrochozoa</taxon>
        <taxon>Annelida</taxon>
        <taxon>Polychaeta</taxon>
        <taxon>Sedentaria</taxon>
        <taxon>Canalipalpata</taxon>
        <taxon>Sabellida</taxon>
        <taxon>Oweniida</taxon>
        <taxon>Oweniidae</taxon>
        <taxon>Owenia</taxon>
    </lineage>
</organism>
<accession>A0A8J1TF38</accession>
<evidence type="ECO:0000256" key="4">
    <source>
        <dbReference type="ARBA" id="ARBA00023136"/>
    </source>
</evidence>